<dbReference type="AlphaFoldDB" id="A0A414FQ10"/>
<dbReference type="GO" id="GO:0030288">
    <property type="term" value="C:outer membrane-bounded periplasmic space"/>
    <property type="evidence" value="ECO:0007669"/>
    <property type="project" value="TreeGrafter"/>
</dbReference>
<protein>
    <submittedName>
        <fullName evidence="2">SpoIID/LytB domain-containing protein</fullName>
    </submittedName>
</protein>
<dbReference type="Pfam" id="PF08486">
    <property type="entry name" value="SpoIID"/>
    <property type="match status" value="1"/>
</dbReference>
<accession>A0A414FQ10</accession>
<evidence type="ECO:0000259" key="1">
    <source>
        <dbReference type="Pfam" id="PF08486"/>
    </source>
</evidence>
<name>A0A414FQ10_9BACE</name>
<proteinExistence type="predicted"/>
<dbReference type="EMBL" id="QSJD01000004">
    <property type="protein sequence ID" value="RHD52227.1"/>
    <property type="molecule type" value="Genomic_DNA"/>
</dbReference>
<dbReference type="InterPro" id="IPR013693">
    <property type="entry name" value="SpoIID/LytB_N"/>
</dbReference>
<feature type="domain" description="Sporulation stage II protein D amidase enhancer LytB N-terminal" evidence="1">
    <location>
        <begin position="98"/>
        <end position="221"/>
    </location>
</feature>
<evidence type="ECO:0000313" key="3">
    <source>
        <dbReference type="Proteomes" id="UP000284689"/>
    </source>
</evidence>
<sequence>MQEPVITVGILSGKEIGFSFPKEFISSDGIAICGIQQAVYRKGKICWQEKEYDELSFTPQRDTSSFFELQDVTIGINFHWERKEVQRFKGELKIIVEDDRLTAINIIPIEDYLTSVISSEMSATASLELLKAHAVISRSWLLNKLKVANGKLKVIMHPDNTANFELSTLPSQLIKWYDHEAHKNFDVCADDHCQRYQGITRTSTPQAIEAVFATRGEVLMYEGEICDARFSKCCGGAFEEFQNCWENVKHPYLIGQRDSKTETRLPDLTKEAEADKWIRTSPAAFCNTHNKQVLSQVLNNYDQETTDFYRWRVCYSQQELSELIHKRSGIEFGKIIDLIPVERGTSGRLVRLKIVGTLRTLIIGKELEIRRTLSSSHLYSSAFVVDKEYKEDEKEIPSRFILTGSGWGHGVGLCQIGAAVMGEQGYKYKEILSHYYPGSAIEQQYK</sequence>
<gene>
    <name evidence="2" type="ORF">DW794_04445</name>
</gene>
<evidence type="ECO:0000313" key="2">
    <source>
        <dbReference type="EMBL" id="RHD52227.1"/>
    </source>
</evidence>
<dbReference type="PANTHER" id="PTHR30032:SF4">
    <property type="entry name" value="AMIDASE ENHANCER"/>
    <property type="match status" value="1"/>
</dbReference>
<dbReference type="InterPro" id="IPR013486">
    <property type="entry name" value="SpoIID/LytB"/>
</dbReference>
<dbReference type="Proteomes" id="UP000284689">
    <property type="component" value="Unassembled WGS sequence"/>
</dbReference>
<organism evidence="2 3">
    <name type="scientific">Bacteroides caccae</name>
    <dbReference type="NCBI Taxonomy" id="47678"/>
    <lineage>
        <taxon>Bacteria</taxon>
        <taxon>Pseudomonadati</taxon>
        <taxon>Bacteroidota</taxon>
        <taxon>Bacteroidia</taxon>
        <taxon>Bacteroidales</taxon>
        <taxon>Bacteroidaceae</taxon>
        <taxon>Bacteroides</taxon>
    </lineage>
</organism>
<dbReference type="InterPro" id="IPR051922">
    <property type="entry name" value="Bact_Sporulation_Assoc"/>
</dbReference>
<reference evidence="2 3" key="1">
    <citation type="submission" date="2018-08" db="EMBL/GenBank/DDBJ databases">
        <title>A genome reference for cultivated species of the human gut microbiota.</title>
        <authorList>
            <person name="Zou Y."/>
            <person name="Xue W."/>
            <person name="Luo G."/>
        </authorList>
    </citation>
    <scope>NUCLEOTIDE SEQUENCE [LARGE SCALE GENOMIC DNA]</scope>
    <source>
        <strain evidence="2 3">AM31-16AC</strain>
    </source>
</reference>
<dbReference type="GO" id="GO:0030435">
    <property type="term" value="P:sporulation resulting in formation of a cellular spore"/>
    <property type="evidence" value="ECO:0007669"/>
    <property type="project" value="InterPro"/>
</dbReference>
<comment type="caution">
    <text evidence="2">The sequence shown here is derived from an EMBL/GenBank/DDBJ whole genome shotgun (WGS) entry which is preliminary data.</text>
</comment>
<dbReference type="PANTHER" id="PTHR30032">
    <property type="entry name" value="N-ACETYLMURAMOYL-L-ALANINE AMIDASE-RELATED"/>
    <property type="match status" value="1"/>
</dbReference>
<dbReference type="RefSeq" id="WP_122264241.1">
    <property type="nucleotide sequence ID" value="NZ_CAXSUM010000010.1"/>
</dbReference>
<dbReference type="NCBIfam" id="TIGR02669">
    <property type="entry name" value="SpoIID_LytB"/>
    <property type="match status" value="1"/>
</dbReference>